<protein>
    <submittedName>
        <fullName evidence="1">Uncharacterized protein</fullName>
    </submittedName>
</protein>
<dbReference type="KEGG" id="vg:55601559"/>
<name>A0A1J0GW49_9CAUD</name>
<evidence type="ECO:0000313" key="1">
    <source>
        <dbReference type="EMBL" id="APC46407.1"/>
    </source>
</evidence>
<accession>A0A1J0GW49</accession>
<proteinExistence type="predicted"/>
<dbReference type="GeneID" id="55601559"/>
<organism evidence="1 2">
    <name type="scientific">Streptomyces phage BRock</name>
    <dbReference type="NCBI Taxonomy" id="1913591"/>
    <lineage>
        <taxon>Viruses</taxon>
        <taxon>Duplodnaviria</taxon>
        <taxon>Heunggongvirae</taxon>
        <taxon>Uroviricota</taxon>
        <taxon>Caudoviricetes</taxon>
        <taxon>Borockvirus</taxon>
        <taxon>Borockvirus brock</taxon>
    </lineage>
</organism>
<keyword evidence="2" id="KW-1185">Reference proteome</keyword>
<sequence>MPPIPPKPANSPAIGSVWYCQAPGGWPGPWKPQARWGNPIDVTDVVYSSNVWKVRFNTHWNPYFGYVGCTIPVSQFYSFFGDQKLLVTKQGWGSGGEGSPRNLLRAVRGEGHMYTGGGYNNQILGLRVLSASVSASSVLAIKPTLQRN</sequence>
<reference evidence="1 2" key="1">
    <citation type="submission" date="2016-09" db="EMBL/GenBank/DDBJ databases">
        <title>Complete Genome Sequence of Streptomyces 5a phage BRock.</title>
        <authorList>
            <person name="Crossman A."/>
            <person name="Baron S."/>
            <person name="Jamdagni P."/>
            <person name="Khatri P."/>
            <person name="Sharma D."/>
            <person name="Pandey M."/>
            <person name="Goyal S."/>
            <person name="Kumar S."/>
            <person name="Phogat A."/>
            <person name="Chawla G."/>
            <person name="Pasricha M."/>
            <person name="Gupta K."/>
            <person name="Bazzad D."/>
            <person name="Aggarwal V."/>
            <person name="Poughat A."/>
            <person name="Singh K."/>
            <person name="Rana P."/>
            <person name="Gautam R."/>
            <person name="Sharma V."/>
            <person name="Tyagi D."/>
            <person name="Shahi A."/>
            <person name="Jangra N."/>
            <person name="Malik M."/>
            <person name="Sidhu P.K."/>
            <person name="Malik S."/>
            <person name="Ghalyan Y."/>
            <person name="Sharma S.S."/>
            <person name="Malik A."/>
            <person name="Chuttani R."/>
            <person name="Bamal N."/>
            <person name="Bhadula D."/>
            <person name="Batra A."/>
            <person name="Temple L."/>
            <person name="Nehra K."/>
        </authorList>
    </citation>
    <scope>NUCLEOTIDE SEQUENCE [LARGE SCALE GENOMIC DNA]</scope>
</reference>
<dbReference type="RefSeq" id="YP_009831870.1">
    <property type="nucleotide sequence ID" value="NC_048650.1"/>
</dbReference>
<evidence type="ECO:0000313" key="2">
    <source>
        <dbReference type="Proteomes" id="UP000224898"/>
    </source>
</evidence>
<dbReference type="EMBL" id="KX925554">
    <property type="protein sequence ID" value="APC46407.1"/>
    <property type="molecule type" value="Genomic_DNA"/>
</dbReference>
<dbReference type="Proteomes" id="UP000224898">
    <property type="component" value="Segment"/>
</dbReference>